<dbReference type="InterPro" id="IPR011604">
    <property type="entry name" value="PDDEXK-like_dom_sf"/>
</dbReference>
<reference evidence="1" key="1">
    <citation type="submission" date="2020-03" db="EMBL/GenBank/DDBJ databases">
        <title>The deep terrestrial virosphere.</title>
        <authorList>
            <person name="Holmfeldt K."/>
            <person name="Nilsson E."/>
            <person name="Simone D."/>
            <person name="Lopez-Fernandez M."/>
            <person name="Wu X."/>
            <person name="de Brujin I."/>
            <person name="Lundin D."/>
            <person name="Andersson A."/>
            <person name="Bertilsson S."/>
            <person name="Dopson M."/>
        </authorList>
    </citation>
    <scope>NUCLEOTIDE SEQUENCE</scope>
    <source>
        <strain evidence="1">TM448A00578</strain>
    </source>
</reference>
<evidence type="ECO:0000313" key="1">
    <source>
        <dbReference type="EMBL" id="QJA46949.1"/>
    </source>
</evidence>
<gene>
    <name evidence="1" type="ORF">TM448A00578_0035</name>
</gene>
<accession>A0A6H1ZHL2</accession>
<dbReference type="EMBL" id="MT144026">
    <property type="protein sequence ID" value="QJA46949.1"/>
    <property type="molecule type" value="Genomic_DNA"/>
</dbReference>
<name>A0A6H1ZHL2_9ZZZZ</name>
<dbReference type="AlphaFoldDB" id="A0A6H1ZHL2"/>
<dbReference type="Gene3D" id="3.90.320.10">
    <property type="match status" value="1"/>
</dbReference>
<proteinExistence type="predicted"/>
<organism evidence="1">
    <name type="scientific">viral metagenome</name>
    <dbReference type="NCBI Taxonomy" id="1070528"/>
    <lineage>
        <taxon>unclassified sequences</taxon>
        <taxon>metagenomes</taxon>
        <taxon>organismal metagenomes</taxon>
    </lineage>
</organism>
<protein>
    <submittedName>
        <fullName evidence="1">Putative PD-(D/E)XK nuclease superfamily protein</fullName>
    </submittedName>
</protein>
<sequence>MSEIGFICPELGNVTYAACFNCDHEMCGLPLPYRMAASNDRETEEEVYHVTEILKPARQAYLERHNDYYSDPFKKVWATFGTAWHSILEKYAEGNKRFLQEVGFKALIGDVYLSGRCDLIDLKRKSMLDWKTTSVFKATELMNGDFAGTYWVEQQNIYRVFIAPWVEKLKVVALFRDWGPRHAEKCRPVEVINIPIMKEDDVIQLVIDRLTDITIIDNVLPLPLCPVADCWEGWDKKENRKVRRKCRDYCGAGGDSGICTQYSEWMEDE</sequence>